<evidence type="ECO:0000259" key="1">
    <source>
        <dbReference type="Pfam" id="PF13086"/>
    </source>
</evidence>
<sequence>MLAEFNKLTKNELEHNSYSDLLSSIKIGSFYKGDWNPFTFYQKYPPSGESTVSGNKFKYKISIEDRLYLCKAWNNIQINNENLGQTRKVLNFKQRVEALNNNNFSVPSIHDYGYSPSSGTLFVITEYVDGVTWDNFHLKNLSLDSKKKLAKILITSVANCHYRGIAHGDLHPQNIILNIVDENIELYLIDMIDFSLESEPFNFEYGPVNPAITDSFGRDRYAVYKLIKELFIDDSLPTIQEEINIGFSCKDQVPVSLDPLLTALENENIEILELPIQELIQLSRQHQSFPPQLTQISQENNNYFFNCKWNRFNSSILDCYITGTKQQLKIELNPEKRTIDRLNYIPNISFSELVSASSKSQAVLAVNLSIINEKQNKINDQKLINILLSLDIVLDELEKKYSDLDKNHITDKTTTKDLVEIDIPISKAWQALSETELELRFKIIIDSPDIKESKTGNFLIRYLQPLTQNIDFDLDDTVHAYIGDEEFQIGQLDLTETNLNYIAVKPSRSFNKHLIRSGEEISLESIKSKASRDRKNKALNRVINNEAIINNLANYFDINNKGETNILDKKISEAEIRSLYDSPNSEMNPQQVEAFKYLLSCDPICVLQGPPGTGKTSFISKFIHYLFVKENVRNILLVGQSHTAVDNVAIKARELCNSKKYDLQIVRIGHESMIDTELMHTHPTALQRQILHKFHREYEQRVRALSRHLLLPIELIDELTNLHRSLAPLINSLKLYESLLEQEKEHHLKNEKIDEYEVSIKTKKEYLNSIVMSRFNKDLNLDFSTDLWEQIANHTSELYSINNPAALKRLKGLLFLSEEWMGVLRTGEANYDKFLVKSKQLVCGTLVGIGKKQIEIENVEFDWVIIDEAGRAQASELLIAMQSARRVLLVGDHKQLPPLYEKEQLRLAAKKINSNIDIFTESDFERAFKVTEGITLNTQYRMIKPIGDIVSHCFYNGQLKTGRDDSEEWFNLLKSPLNKAVTWIDSASDFGELNDGSGKYYNINELNCICTLLKGLCEDNTIQELKKLVNNEQAFPIGIITMYRTQKEKIENEISKAEWARPIRDLIKIDTVDSYQGQQNSIIILSLVRDNIQLSQGFLKDNSRINVAISRAQERLVIVGSHKMWSSHKNDSALSRVHEYISEKISSGENNYQYFKADEINGVVTNA</sequence>
<dbReference type="PANTHER" id="PTHR10887">
    <property type="entry name" value="DNA2/NAM7 HELICASE FAMILY"/>
    <property type="match status" value="1"/>
</dbReference>
<dbReference type="HOGENOM" id="CLU_011321_0_0_6"/>
<evidence type="ECO:0000313" key="4">
    <source>
        <dbReference type="Proteomes" id="UP000014559"/>
    </source>
</evidence>
<proteinExistence type="predicted"/>
<dbReference type="SUPFAM" id="SSF56112">
    <property type="entry name" value="Protein kinase-like (PK-like)"/>
    <property type="match status" value="1"/>
</dbReference>
<dbReference type="Proteomes" id="UP000014559">
    <property type="component" value="Unassembled WGS sequence"/>
</dbReference>
<gene>
    <name evidence="3" type="ORF">F907_02538</name>
</gene>
<dbReference type="RefSeq" id="WP_016652963.1">
    <property type="nucleotide sequence ID" value="NZ_KE340381.1"/>
</dbReference>
<dbReference type="Pfam" id="PF13086">
    <property type="entry name" value="AAA_11"/>
    <property type="match status" value="1"/>
</dbReference>
<dbReference type="GO" id="GO:0004386">
    <property type="term" value="F:helicase activity"/>
    <property type="evidence" value="ECO:0007669"/>
    <property type="project" value="InterPro"/>
</dbReference>
<dbReference type="PATRIC" id="fig|1217696.3.peg.2496"/>
<dbReference type="InterPro" id="IPR027417">
    <property type="entry name" value="P-loop_NTPase"/>
</dbReference>
<dbReference type="GeneID" id="45417251"/>
<dbReference type="InterPro" id="IPR011009">
    <property type="entry name" value="Kinase-like_dom_sf"/>
</dbReference>
<dbReference type="PANTHER" id="PTHR10887:SF495">
    <property type="entry name" value="HELICASE SENATAXIN ISOFORM X1-RELATED"/>
    <property type="match status" value="1"/>
</dbReference>
<reference evidence="3 4" key="1">
    <citation type="submission" date="2013-06" db="EMBL/GenBank/DDBJ databases">
        <title>The Genome Sequence of Acinetobacter sp. NIPH 2036.</title>
        <authorList>
            <consortium name="The Broad Institute Genome Sequencing Platform"/>
            <consortium name="The Broad Institute Genome Sequencing Center for Infectious Disease"/>
            <person name="Cerqueira G."/>
            <person name="Feldgarden M."/>
            <person name="Courvalin P."/>
            <person name="Perichon B."/>
            <person name="Grillot-Courvalin C."/>
            <person name="Clermont D."/>
            <person name="Rocha E."/>
            <person name="Yoon E.-J."/>
            <person name="Nemec A."/>
            <person name="Young S.K."/>
            <person name="Zeng Q."/>
            <person name="Gargeya S."/>
            <person name="Fitzgerald M."/>
            <person name="Abouelleil A."/>
            <person name="Alvarado L."/>
            <person name="Berlin A.M."/>
            <person name="Chapman S.B."/>
            <person name="Dewar J."/>
            <person name="Goldberg J."/>
            <person name="Griggs A."/>
            <person name="Gujja S."/>
            <person name="Hansen M."/>
            <person name="Howarth C."/>
            <person name="Imamovic A."/>
            <person name="Larimer J."/>
            <person name="McCowan C."/>
            <person name="Murphy C."/>
            <person name="Pearson M."/>
            <person name="Priest M."/>
            <person name="Roberts A."/>
            <person name="Saif S."/>
            <person name="Shea T."/>
            <person name="Sykes S."/>
            <person name="Wortman J."/>
            <person name="Nusbaum C."/>
            <person name="Birren B."/>
        </authorList>
    </citation>
    <scope>NUCLEOTIDE SEQUENCE [LARGE SCALE GENOMIC DNA]</scope>
    <source>
        <strain evidence="3 4">NIPH 2036</strain>
    </source>
</reference>
<accession>S3T5N8</accession>
<protein>
    <recommendedName>
        <fullName evidence="5">AAA family ATPase</fullName>
    </recommendedName>
</protein>
<dbReference type="CDD" id="cd17934">
    <property type="entry name" value="DEXXQc_Upf1-like"/>
    <property type="match status" value="1"/>
</dbReference>
<dbReference type="CDD" id="cd18808">
    <property type="entry name" value="SF1_C_Upf1"/>
    <property type="match status" value="1"/>
</dbReference>
<evidence type="ECO:0008006" key="5">
    <source>
        <dbReference type="Google" id="ProtNLM"/>
    </source>
</evidence>
<evidence type="ECO:0000313" key="3">
    <source>
        <dbReference type="EMBL" id="EPG36841.1"/>
    </source>
</evidence>
<dbReference type="EMBL" id="ATGK01000013">
    <property type="protein sequence ID" value="EPG36841.1"/>
    <property type="molecule type" value="Genomic_DNA"/>
</dbReference>
<name>S3T5N8_9GAMM</name>
<dbReference type="Gene3D" id="3.40.50.300">
    <property type="entry name" value="P-loop containing nucleotide triphosphate hydrolases"/>
    <property type="match status" value="2"/>
</dbReference>
<dbReference type="InterPro" id="IPR045055">
    <property type="entry name" value="DNA2/NAM7-like"/>
</dbReference>
<feature type="domain" description="DNA2/NAM7 helicase-like C-terminal" evidence="2">
    <location>
        <begin position="920"/>
        <end position="1122"/>
    </location>
</feature>
<evidence type="ECO:0000259" key="2">
    <source>
        <dbReference type="Pfam" id="PF13087"/>
    </source>
</evidence>
<dbReference type="InterPro" id="IPR041677">
    <property type="entry name" value="DNA2/NAM7_AAA_11"/>
</dbReference>
<organism evidence="3 4">
    <name type="scientific">Acinetobacter colistiniresistens</name>
    <dbReference type="NCBI Taxonomy" id="280145"/>
    <lineage>
        <taxon>Bacteria</taxon>
        <taxon>Pseudomonadati</taxon>
        <taxon>Pseudomonadota</taxon>
        <taxon>Gammaproteobacteria</taxon>
        <taxon>Moraxellales</taxon>
        <taxon>Moraxellaceae</taxon>
        <taxon>Acinetobacter</taxon>
    </lineage>
</organism>
<dbReference type="InterPro" id="IPR041679">
    <property type="entry name" value="DNA2/NAM7-like_C"/>
</dbReference>
<comment type="caution">
    <text evidence="3">The sequence shown here is derived from an EMBL/GenBank/DDBJ whole genome shotgun (WGS) entry which is preliminary data.</text>
</comment>
<feature type="domain" description="DNA2/NAM7 helicase helicase" evidence="1">
    <location>
        <begin position="587"/>
        <end position="900"/>
    </location>
</feature>
<dbReference type="Pfam" id="PF13087">
    <property type="entry name" value="AAA_12"/>
    <property type="match status" value="1"/>
</dbReference>
<dbReference type="AlphaFoldDB" id="S3T5N8"/>
<dbReference type="SUPFAM" id="SSF52540">
    <property type="entry name" value="P-loop containing nucleoside triphosphate hydrolases"/>
    <property type="match status" value="2"/>
</dbReference>
<dbReference type="InterPro" id="IPR047187">
    <property type="entry name" value="SF1_C_Upf1"/>
</dbReference>
<dbReference type="Gene3D" id="1.10.510.10">
    <property type="entry name" value="Transferase(Phosphotransferase) domain 1"/>
    <property type="match status" value="1"/>
</dbReference>